<keyword evidence="3" id="KW-0238">DNA-binding</keyword>
<dbReference type="GO" id="GO:0006351">
    <property type="term" value="P:DNA-templated transcription"/>
    <property type="evidence" value="ECO:0007669"/>
    <property type="project" value="TreeGrafter"/>
</dbReference>
<dbReference type="InterPro" id="IPR036390">
    <property type="entry name" value="WH_DNA-bd_sf"/>
</dbReference>
<dbReference type="Proteomes" id="UP000000639">
    <property type="component" value="Chromosome"/>
</dbReference>
<evidence type="ECO:0000259" key="6">
    <source>
        <dbReference type="PROSITE" id="PS50931"/>
    </source>
</evidence>
<dbReference type="PROSITE" id="PS50931">
    <property type="entry name" value="HTH_LYSR"/>
    <property type="match status" value="1"/>
</dbReference>
<evidence type="ECO:0000256" key="3">
    <source>
        <dbReference type="ARBA" id="ARBA00023125"/>
    </source>
</evidence>
<keyword evidence="4" id="KW-0804">Transcription</keyword>
<reference evidence="7 8" key="1">
    <citation type="submission" date="2007-01" db="EMBL/GenBank/DDBJ databases">
        <title>Complete sequence of Psychromonas ingrahamii 37.</title>
        <authorList>
            <consortium name="US DOE Joint Genome Institute"/>
            <person name="Copeland A."/>
            <person name="Lucas S."/>
            <person name="Lapidus A."/>
            <person name="Barry K."/>
            <person name="Detter J.C."/>
            <person name="Glavina del Rio T."/>
            <person name="Hammon N."/>
            <person name="Israni S."/>
            <person name="Dalin E."/>
            <person name="Tice H."/>
            <person name="Pitluck S."/>
            <person name="Thompson L.S."/>
            <person name="Brettin T."/>
            <person name="Bruce D."/>
            <person name="Han C."/>
            <person name="Tapia R."/>
            <person name="Schmutz J."/>
            <person name="Larimer F."/>
            <person name="Land M."/>
            <person name="Hauser L."/>
            <person name="Kyrpides N."/>
            <person name="Ivanova N."/>
            <person name="Staley J."/>
            <person name="Richardson P."/>
        </authorList>
    </citation>
    <scope>NUCLEOTIDE SEQUENCE [LARGE SCALE GENOMIC DNA]</scope>
    <source>
        <strain evidence="7 8">37</strain>
    </source>
</reference>
<dbReference type="Pfam" id="PF00126">
    <property type="entry name" value="HTH_1"/>
    <property type="match status" value="1"/>
</dbReference>
<evidence type="ECO:0000256" key="4">
    <source>
        <dbReference type="ARBA" id="ARBA00023163"/>
    </source>
</evidence>
<evidence type="ECO:0000256" key="2">
    <source>
        <dbReference type="ARBA" id="ARBA00023015"/>
    </source>
</evidence>
<evidence type="ECO:0000313" key="8">
    <source>
        <dbReference type="Proteomes" id="UP000000639"/>
    </source>
</evidence>
<name>A1SY17_PSYIN</name>
<dbReference type="InterPro" id="IPR005119">
    <property type="entry name" value="LysR_subst-bd"/>
</dbReference>
<dbReference type="AlphaFoldDB" id="A1SY17"/>
<evidence type="ECO:0000256" key="5">
    <source>
        <dbReference type="SAM" id="Coils"/>
    </source>
</evidence>
<dbReference type="Gene3D" id="3.40.190.290">
    <property type="match status" value="1"/>
</dbReference>
<organism evidence="7 8">
    <name type="scientific">Psychromonas ingrahamii (strain DSM 17664 / CCUG 51855 / 37)</name>
    <dbReference type="NCBI Taxonomy" id="357804"/>
    <lineage>
        <taxon>Bacteria</taxon>
        <taxon>Pseudomonadati</taxon>
        <taxon>Pseudomonadota</taxon>
        <taxon>Gammaproteobacteria</taxon>
        <taxon>Alteromonadales</taxon>
        <taxon>Psychromonadaceae</taxon>
        <taxon>Psychromonas</taxon>
    </lineage>
</organism>
<dbReference type="GO" id="GO:0003700">
    <property type="term" value="F:DNA-binding transcription factor activity"/>
    <property type="evidence" value="ECO:0007669"/>
    <property type="project" value="InterPro"/>
</dbReference>
<keyword evidence="2" id="KW-0805">Transcription regulation</keyword>
<dbReference type="FunFam" id="1.10.10.10:FF:000001">
    <property type="entry name" value="LysR family transcriptional regulator"/>
    <property type="match status" value="1"/>
</dbReference>
<dbReference type="RefSeq" id="WP_011770939.1">
    <property type="nucleotide sequence ID" value="NC_008709.1"/>
</dbReference>
<dbReference type="CDD" id="cd08422">
    <property type="entry name" value="PBP2_CrgA_like"/>
    <property type="match status" value="1"/>
</dbReference>
<feature type="domain" description="HTH lysR-type" evidence="6">
    <location>
        <begin position="1"/>
        <end position="58"/>
    </location>
</feature>
<accession>A1SY17</accession>
<dbReference type="InterPro" id="IPR036388">
    <property type="entry name" value="WH-like_DNA-bd_sf"/>
</dbReference>
<comment type="similarity">
    <text evidence="1">Belongs to the LysR transcriptional regulatory family.</text>
</comment>
<gene>
    <name evidence="7" type="ordered locus">Ping_2669</name>
</gene>
<dbReference type="EMBL" id="CP000510">
    <property type="protein sequence ID" value="ABM04382.1"/>
    <property type="molecule type" value="Genomic_DNA"/>
</dbReference>
<evidence type="ECO:0000313" key="7">
    <source>
        <dbReference type="EMBL" id="ABM04382.1"/>
    </source>
</evidence>
<dbReference type="GO" id="GO:0043565">
    <property type="term" value="F:sequence-specific DNA binding"/>
    <property type="evidence" value="ECO:0007669"/>
    <property type="project" value="TreeGrafter"/>
</dbReference>
<dbReference type="PANTHER" id="PTHR30537">
    <property type="entry name" value="HTH-TYPE TRANSCRIPTIONAL REGULATOR"/>
    <property type="match status" value="1"/>
</dbReference>
<dbReference type="SUPFAM" id="SSF46785">
    <property type="entry name" value="Winged helix' DNA-binding domain"/>
    <property type="match status" value="1"/>
</dbReference>
<dbReference type="SUPFAM" id="SSF53850">
    <property type="entry name" value="Periplasmic binding protein-like II"/>
    <property type="match status" value="1"/>
</dbReference>
<dbReference type="PANTHER" id="PTHR30537:SF5">
    <property type="entry name" value="HTH-TYPE TRANSCRIPTIONAL ACTIVATOR TTDR-RELATED"/>
    <property type="match status" value="1"/>
</dbReference>
<proteinExistence type="inferred from homology"/>
<dbReference type="KEGG" id="pin:Ping_2669"/>
<keyword evidence="5" id="KW-0175">Coiled coil</keyword>
<keyword evidence="8" id="KW-1185">Reference proteome</keyword>
<feature type="coiled-coil region" evidence="5">
    <location>
        <begin position="65"/>
        <end position="95"/>
    </location>
</feature>
<dbReference type="OrthoDB" id="9786526at2"/>
<sequence>MLKPEILAFLAVVKTGSFTRAAEQTKTSKSRVSQQVSSLEKTLGITLLHRSTRKIRLTDAGDAYYSECSRAAAILEQARKNLNERQDQVAGLIRLNSVGGLFSEKMLAPAVIAFMKQYPQVEIQLDFSSAQVDVIAESVDLVVRMGQLNNSSLIARKLMEIKTDVVASPAFIKKQGKPNHPQQLSQFNCLCGSIRKWHFQHKGLEKAQDVTVTGSLSSANGHILSMAAIEGLGIVRLNELYTHQYLQTGQLIPVFEQWHIPAVPVSLIYPKVRYKTKRIQVFVDFLIDWFENK</sequence>
<dbReference type="Gene3D" id="1.10.10.10">
    <property type="entry name" value="Winged helix-like DNA-binding domain superfamily/Winged helix DNA-binding domain"/>
    <property type="match status" value="1"/>
</dbReference>
<dbReference type="InterPro" id="IPR058163">
    <property type="entry name" value="LysR-type_TF_proteobact-type"/>
</dbReference>
<dbReference type="STRING" id="357804.Ping_2669"/>
<dbReference type="InterPro" id="IPR000847">
    <property type="entry name" value="LysR_HTH_N"/>
</dbReference>
<evidence type="ECO:0000256" key="1">
    <source>
        <dbReference type="ARBA" id="ARBA00009437"/>
    </source>
</evidence>
<protein>
    <submittedName>
        <fullName evidence="7">Transcriptional regulator, LysR family</fullName>
    </submittedName>
</protein>
<dbReference type="Pfam" id="PF03466">
    <property type="entry name" value="LysR_substrate"/>
    <property type="match status" value="1"/>
</dbReference>
<dbReference type="eggNOG" id="COG0583">
    <property type="taxonomic scope" value="Bacteria"/>
</dbReference>
<dbReference type="HOGENOM" id="CLU_039613_16_2_6"/>